<organism evidence="1 2">
    <name type="scientific">Deinococcus rubellus</name>
    <dbReference type="NCBI Taxonomy" id="1889240"/>
    <lineage>
        <taxon>Bacteria</taxon>
        <taxon>Thermotogati</taxon>
        <taxon>Deinococcota</taxon>
        <taxon>Deinococci</taxon>
        <taxon>Deinococcales</taxon>
        <taxon>Deinococcaceae</taxon>
        <taxon>Deinococcus</taxon>
    </lineage>
</organism>
<accession>A0ABY5YG20</accession>
<name>A0ABY5YG20_9DEIO</name>
<reference evidence="1" key="1">
    <citation type="submission" date="2022-09" db="EMBL/GenBank/DDBJ databases">
        <title>genome sequence of Deinococcus rubellus.</title>
        <authorList>
            <person name="Srinivasan S."/>
        </authorList>
    </citation>
    <scope>NUCLEOTIDE SEQUENCE</scope>
    <source>
        <strain evidence="1">Ant6</strain>
    </source>
</reference>
<sequence length="317" mass="33092">MSTPRLGKYGAIAIALQTAVGTPATAPTNTLRTTAFGNPMPEYTYTNDEIADGTIFETGEQLQGVAASQRQITAQATLADLPLLLTAMLGTPAAASGTPPQAKLIPRLDDFAALAPGQPLTVWQPHPVRNSLFTDVQISSIVITISNRATATVQVTLNTTRVSPLGTVPVLPAVSNTELAKFMNFFVKYAAATVLPTEATITITQPMEAEDAAQGLDATNNLYAVGWSRSGALSAMVNIRVGAASTPDALRDAYESGADAVLEAGFKIGAKELSVKFPHSRVSTFVPDGGLGRIVVPIDIKATSNAGAPTFEWNLPG</sequence>
<keyword evidence="2" id="KW-1185">Reference proteome</keyword>
<proteinExistence type="predicted"/>
<dbReference type="EMBL" id="CP104213">
    <property type="protein sequence ID" value="UWX62783.1"/>
    <property type="molecule type" value="Genomic_DNA"/>
</dbReference>
<dbReference type="Proteomes" id="UP001060261">
    <property type="component" value="Chromosome"/>
</dbReference>
<protein>
    <submittedName>
        <fullName evidence="1">Uncharacterized protein</fullName>
    </submittedName>
</protein>
<dbReference type="RefSeq" id="WP_260559078.1">
    <property type="nucleotide sequence ID" value="NZ_BAABEC010000059.1"/>
</dbReference>
<evidence type="ECO:0000313" key="1">
    <source>
        <dbReference type="EMBL" id="UWX62783.1"/>
    </source>
</evidence>
<evidence type="ECO:0000313" key="2">
    <source>
        <dbReference type="Proteomes" id="UP001060261"/>
    </source>
</evidence>
<gene>
    <name evidence="1" type="ORF">N0D28_08350</name>
</gene>